<name>A0A918TL54_9BACT</name>
<sequence length="100" mass="11229">MTTEEIQQYIESAISSNFQNYVTESGEMMTSEGGDGRFFGKVYATRYSGLPDDRMLFLVVGETEKKIQIIKFGNSESLTPSTTDLDLLLLKELGIQSEEE</sequence>
<protein>
    <submittedName>
        <fullName evidence="1">Uncharacterized protein</fullName>
    </submittedName>
</protein>
<accession>A0A918TL54</accession>
<evidence type="ECO:0000313" key="1">
    <source>
        <dbReference type="EMBL" id="GHC46833.1"/>
    </source>
</evidence>
<proteinExistence type="predicted"/>
<reference evidence="1" key="1">
    <citation type="journal article" date="2014" name="Int. J. Syst. Evol. Microbiol.">
        <title>Complete genome sequence of Corynebacterium casei LMG S-19264T (=DSM 44701T), isolated from a smear-ripened cheese.</title>
        <authorList>
            <consortium name="US DOE Joint Genome Institute (JGI-PGF)"/>
            <person name="Walter F."/>
            <person name="Albersmeier A."/>
            <person name="Kalinowski J."/>
            <person name="Ruckert C."/>
        </authorList>
    </citation>
    <scope>NUCLEOTIDE SEQUENCE</scope>
    <source>
        <strain evidence="1">KCTC 12988</strain>
    </source>
</reference>
<organism evidence="1 2">
    <name type="scientific">Roseibacillus persicicus</name>
    <dbReference type="NCBI Taxonomy" id="454148"/>
    <lineage>
        <taxon>Bacteria</taxon>
        <taxon>Pseudomonadati</taxon>
        <taxon>Verrucomicrobiota</taxon>
        <taxon>Verrucomicrobiia</taxon>
        <taxon>Verrucomicrobiales</taxon>
        <taxon>Verrucomicrobiaceae</taxon>
        <taxon>Roseibacillus</taxon>
    </lineage>
</organism>
<comment type="caution">
    <text evidence="1">The sequence shown here is derived from an EMBL/GenBank/DDBJ whole genome shotgun (WGS) entry which is preliminary data.</text>
</comment>
<evidence type="ECO:0000313" key="2">
    <source>
        <dbReference type="Proteomes" id="UP000644507"/>
    </source>
</evidence>
<dbReference type="EMBL" id="BMXI01000003">
    <property type="protein sequence ID" value="GHC46833.1"/>
    <property type="molecule type" value="Genomic_DNA"/>
</dbReference>
<dbReference type="AlphaFoldDB" id="A0A918TL54"/>
<gene>
    <name evidence="1" type="ORF">GCM10007100_10640</name>
</gene>
<dbReference type="RefSeq" id="WP_189568031.1">
    <property type="nucleotide sequence ID" value="NZ_BMXI01000003.1"/>
</dbReference>
<keyword evidence="2" id="KW-1185">Reference proteome</keyword>
<reference evidence="1" key="2">
    <citation type="submission" date="2020-09" db="EMBL/GenBank/DDBJ databases">
        <authorList>
            <person name="Sun Q."/>
            <person name="Kim S."/>
        </authorList>
    </citation>
    <scope>NUCLEOTIDE SEQUENCE</scope>
    <source>
        <strain evidence="1">KCTC 12988</strain>
    </source>
</reference>
<dbReference type="Proteomes" id="UP000644507">
    <property type="component" value="Unassembled WGS sequence"/>
</dbReference>